<reference evidence="9" key="1">
    <citation type="submission" date="2019-09" db="EMBL/GenBank/DDBJ databases">
        <authorList>
            <person name="Jung D.-H."/>
        </authorList>
    </citation>
    <scope>NUCLEOTIDE SEQUENCE [LARGE SCALE GENOMIC DNA]</scope>
    <source>
        <strain evidence="9">JA-25</strain>
    </source>
</reference>
<dbReference type="PANTHER" id="PTHR48111:SF40">
    <property type="entry name" value="PHOSPHATE REGULON TRANSCRIPTIONAL REGULATORY PROTEIN PHOB"/>
    <property type="match status" value="1"/>
</dbReference>
<evidence type="ECO:0000259" key="7">
    <source>
        <dbReference type="PROSITE" id="PS51755"/>
    </source>
</evidence>
<keyword evidence="2" id="KW-0902">Two-component regulatory system</keyword>
<dbReference type="PROSITE" id="PS50110">
    <property type="entry name" value="RESPONSE_REGULATORY"/>
    <property type="match status" value="1"/>
</dbReference>
<feature type="domain" description="OmpR/PhoB-type" evidence="7">
    <location>
        <begin position="141"/>
        <end position="238"/>
    </location>
</feature>
<reference evidence="9" key="2">
    <citation type="submission" date="2023-07" db="EMBL/GenBank/DDBJ databases">
        <authorList>
            <person name="Jung D.-H."/>
        </authorList>
    </citation>
    <scope>NUCLEOTIDE SEQUENCE [LARGE SCALE GENOMIC DNA]</scope>
    <source>
        <strain evidence="9">JA-25</strain>
    </source>
</reference>
<feature type="domain" description="Response regulatory" evidence="6">
    <location>
        <begin position="10"/>
        <end position="124"/>
    </location>
</feature>
<evidence type="ECO:0000256" key="5">
    <source>
        <dbReference type="PROSITE-ProRule" id="PRU01091"/>
    </source>
</evidence>
<feature type="DNA-binding region" description="OmpR/PhoB-type" evidence="5">
    <location>
        <begin position="141"/>
        <end position="238"/>
    </location>
</feature>
<dbReference type="SMART" id="SM00448">
    <property type="entry name" value="REC"/>
    <property type="match status" value="1"/>
</dbReference>
<dbReference type="InterPro" id="IPR039420">
    <property type="entry name" value="WalR-like"/>
</dbReference>
<dbReference type="Pfam" id="PF00486">
    <property type="entry name" value="Trans_reg_C"/>
    <property type="match status" value="1"/>
</dbReference>
<evidence type="ECO:0000256" key="1">
    <source>
        <dbReference type="ARBA" id="ARBA00022553"/>
    </source>
</evidence>
<dbReference type="InterPro" id="IPR011006">
    <property type="entry name" value="CheY-like_superfamily"/>
</dbReference>
<keyword evidence="3 5" id="KW-0238">DNA-binding</keyword>
<dbReference type="SUPFAM" id="SSF46894">
    <property type="entry name" value="C-terminal effector domain of the bipartite response regulators"/>
    <property type="match status" value="1"/>
</dbReference>
<dbReference type="Gene3D" id="3.40.50.2300">
    <property type="match status" value="1"/>
</dbReference>
<dbReference type="SUPFAM" id="SSF52172">
    <property type="entry name" value="CheY-like"/>
    <property type="match status" value="1"/>
</dbReference>
<organism evidence="8 9">
    <name type="scientific">Fibrivirga algicola</name>
    <dbReference type="NCBI Taxonomy" id="2950420"/>
    <lineage>
        <taxon>Bacteria</taxon>
        <taxon>Pseudomonadati</taxon>
        <taxon>Bacteroidota</taxon>
        <taxon>Cytophagia</taxon>
        <taxon>Cytophagales</taxon>
        <taxon>Spirosomataceae</taxon>
        <taxon>Fibrivirga</taxon>
    </lineage>
</organism>
<dbReference type="PANTHER" id="PTHR48111">
    <property type="entry name" value="REGULATOR OF RPOS"/>
    <property type="match status" value="1"/>
</dbReference>
<evidence type="ECO:0000256" key="4">
    <source>
        <dbReference type="PROSITE-ProRule" id="PRU00169"/>
    </source>
</evidence>
<keyword evidence="1 4" id="KW-0597">Phosphoprotein</keyword>
<dbReference type="CDD" id="cd00383">
    <property type="entry name" value="trans_reg_C"/>
    <property type="match status" value="1"/>
</dbReference>
<accession>A0ABX0QF22</accession>
<dbReference type="InterPro" id="IPR001867">
    <property type="entry name" value="OmpR/PhoB-type_DNA-bd"/>
</dbReference>
<feature type="modified residue" description="4-aspartylphosphate" evidence="4">
    <location>
        <position position="59"/>
    </location>
</feature>
<protein>
    <submittedName>
        <fullName evidence="8">Response regulator transcription factor</fullName>
    </submittedName>
</protein>
<evidence type="ECO:0000256" key="3">
    <source>
        <dbReference type="ARBA" id="ARBA00023125"/>
    </source>
</evidence>
<dbReference type="PROSITE" id="PS51755">
    <property type="entry name" value="OMPR_PHOB"/>
    <property type="match status" value="1"/>
</dbReference>
<evidence type="ECO:0000259" key="6">
    <source>
        <dbReference type="PROSITE" id="PS50110"/>
    </source>
</evidence>
<dbReference type="InterPro" id="IPR016032">
    <property type="entry name" value="Sig_transdc_resp-reg_C-effctor"/>
</dbReference>
<evidence type="ECO:0000313" key="9">
    <source>
        <dbReference type="Proteomes" id="UP000606008"/>
    </source>
</evidence>
<dbReference type="CDD" id="cd17574">
    <property type="entry name" value="REC_OmpR"/>
    <property type="match status" value="1"/>
</dbReference>
<dbReference type="EMBL" id="WAEL01000002">
    <property type="protein sequence ID" value="NID09697.1"/>
    <property type="molecule type" value="Genomic_DNA"/>
</dbReference>
<name>A0ABX0QF22_9BACT</name>
<evidence type="ECO:0000313" key="8">
    <source>
        <dbReference type="EMBL" id="NID09697.1"/>
    </source>
</evidence>
<comment type="caution">
    <text evidence="8">The sequence shown here is derived from an EMBL/GenBank/DDBJ whole genome shotgun (WGS) entry which is preliminary data.</text>
</comment>
<dbReference type="SMART" id="SM00862">
    <property type="entry name" value="Trans_reg_C"/>
    <property type="match status" value="1"/>
</dbReference>
<dbReference type="Pfam" id="PF00072">
    <property type="entry name" value="Response_reg"/>
    <property type="match status" value="1"/>
</dbReference>
<gene>
    <name evidence="8" type="ORF">F7231_05900</name>
</gene>
<sequence length="242" mass="27050">MLTALPPRARILYVEDDINLSFVTRDNLEAACFAVHQCTNGVEGWAAFQTQPFDLCLLDVMLPHTDGFTLARQIRAVNTDVPILFLSARIDRADRLTGLRLGADDYLTKPFSIDELLLKIDVFLKRSRATTSSVAQVRSPPALPALGTYLFDPANLTLQRAGRVATLTQRESDVLAFLLARSNVVVRREELLRAIWGNDDYFMGRSLDVFISRLRKRLVSDPAVRIESVHGVGFRLVLPAVL</sequence>
<dbReference type="InterPro" id="IPR001789">
    <property type="entry name" value="Sig_transdc_resp-reg_receiver"/>
</dbReference>
<evidence type="ECO:0000256" key="2">
    <source>
        <dbReference type="ARBA" id="ARBA00023012"/>
    </source>
</evidence>
<dbReference type="Proteomes" id="UP000606008">
    <property type="component" value="Unassembled WGS sequence"/>
</dbReference>
<dbReference type="Gene3D" id="1.10.10.10">
    <property type="entry name" value="Winged helix-like DNA-binding domain superfamily/Winged helix DNA-binding domain"/>
    <property type="match status" value="1"/>
</dbReference>
<dbReference type="InterPro" id="IPR036388">
    <property type="entry name" value="WH-like_DNA-bd_sf"/>
</dbReference>
<proteinExistence type="predicted"/>
<keyword evidence="9" id="KW-1185">Reference proteome</keyword>